<organism evidence="2 3">
    <name type="scientific">Candidatus Daviesbacteria bacterium GW2011_GWA2_38_24</name>
    <dbReference type="NCBI Taxonomy" id="1618422"/>
    <lineage>
        <taxon>Bacteria</taxon>
        <taxon>Candidatus Daviesiibacteriota</taxon>
    </lineage>
</organism>
<reference evidence="2 3" key="1">
    <citation type="journal article" date="2015" name="Nature">
        <title>rRNA introns, odd ribosomes, and small enigmatic genomes across a large radiation of phyla.</title>
        <authorList>
            <person name="Brown C.T."/>
            <person name="Hug L.A."/>
            <person name="Thomas B.C."/>
            <person name="Sharon I."/>
            <person name="Castelle C.J."/>
            <person name="Singh A."/>
            <person name="Wilkins M.J."/>
            <person name="Williams K.H."/>
            <person name="Banfield J.F."/>
        </authorList>
    </citation>
    <scope>NUCLEOTIDE SEQUENCE [LARGE SCALE GENOMIC DNA]</scope>
</reference>
<sequence>MSLAKEVIPNNQEVVSAQSETVYPVKKSEPLQEIPPPQAQPEQVEKPLVKEMEKRLIKALKQVPPTITNHTERIIAAQRIVMDQLQKEKAEQQRPSLEPPFASGALSRDERRRFLEEHTKRSSQLARQHKPTPPRRMR</sequence>
<dbReference type="Proteomes" id="UP000034235">
    <property type="component" value="Unassembled WGS sequence"/>
</dbReference>
<evidence type="ECO:0000313" key="2">
    <source>
        <dbReference type="EMBL" id="KKQ67086.1"/>
    </source>
</evidence>
<accession>A0A0G0MQA1</accession>
<proteinExistence type="predicted"/>
<protein>
    <submittedName>
        <fullName evidence="2">Uncharacterized protein</fullName>
    </submittedName>
</protein>
<name>A0A0G0MQA1_9BACT</name>
<feature type="compositionally biased region" description="Basic residues" evidence="1">
    <location>
        <begin position="127"/>
        <end position="138"/>
    </location>
</feature>
<feature type="region of interest" description="Disordered" evidence="1">
    <location>
        <begin position="85"/>
        <end position="138"/>
    </location>
</feature>
<comment type="caution">
    <text evidence="2">The sequence shown here is derived from an EMBL/GenBank/DDBJ whole genome shotgun (WGS) entry which is preliminary data.</text>
</comment>
<dbReference type="EMBL" id="LBUP01000001">
    <property type="protein sequence ID" value="KKQ67086.1"/>
    <property type="molecule type" value="Genomic_DNA"/>
</dbReference>
<evidence type="ECO:0000313" key="3">
    <source>
        <dbReference type="Proteomes" id="UP000034235"/>
    </source>
</evidence>
<dbReference type="AlphaFoldDB" id="A0A0G0MQA1"/>
<gene>
    <name evidence="2" type="ORF">US86_C0001G0013</name>
</gene>
<evidence type="ECO:0000256" key="1">
    <source>
        <dbReference type="SAM" id="MobiDB-lite"/>
    </source>
</evidence>
<feature type="compositionally biased region" description="Basic and acidic residues" evidence="1">
    <location>
        <begin position="107"/>
        <end position="120"/>
    </location>
</feature>